<reference evidence="1 2" key="1">
    <citation type="submission" date="2016-07" db="EMBL/GenBank/DDBJ databases">
        <title>Pervasive Adenine N6-methylation of Active Genes in Fungi.</title>
        <authorList>
            <consortium name="DOE Joint Genome Institute"/>
            <person name="Mondo S.J."/>
            <person name="Dannebaum R.O."/>
            <person name="Kuo R.C."/>
            <person name="Labutti K."/>
            <person name="Haridas S."/>
            <person name="Kuo A."/>
            <person name="Salamov A."/>
            <person name="Ahrendt S.R."/>
            <person name="Lipzen A."/>
            <person name="Sullivan W."/>
            <person name="Andreopoulos W.B."/>
            <person name="Clum A."/>
            <person name="Lindquist E."/>
            <person name="Daum C."/>
            <person name="Ramamoorthy G.K."/>
            <person name="Gryganskyi A."/>
            <person name="Culley D."/>
            <person name="Magnuson J.K."/>
            <person name="James T.Y."/>
            <person name="O'Malley M.A."/>
            <person name="Stajich J.E."/>
            <person name="Spatafora J.W."/>
            <person name="Visel A."/>
            <person name="Grigoriev I.V."/>
        </authorList>
    </citation>
    <scope>NUCLEOTIDE SEQUENCE [LARGE SCALE GENOMIC DNA]</scope>
    <source>
        <strain evidence="1 2">PL171</strain>
    </source>
</reference>
<evidence type="ECO:0000313" key="1">
    <source>
        <dbReference type="EMBL" id="ORZ32959.1"/>
    </source>
</evidence>
<gene>
    <name evidence="1" type="ORF">BCR44DRAFT_168736</name>
</gene>
<evidence type="ECO:0000313" key="2">
    <source>
        <dbReference type="Proteomes" id="UP000193411"/>
    </source>
</evidence>
<proteinExistence type="predicted"/>
<comment type="caution">
    <text evidence="1">The sequence shown here is derived from an EMBL/GenBank/DDBJ whole genome shotgun (WGS) entry which is preliminary data.</text>
</comment>
<sequence length="183" mass="19309">MSSSGRSGRRSREWEAVLPEATAAAAYTLANLTNAKVEWLVAVVIAASDGTLRCQSWPSSRPCMFPPPSLVPPPPQTTRTRPSLRIVTATALAAARSSSMLGWHPPWWPCCPRPQRAAQPASASGVMSTACTRGSLATRPNCTGLRCSKPIPPSLPAGKRHGTALCTGPDDSSNTCFPSTTKL</sequence>
<dbReference type="EMBL" id="MCFL01000040">
    <property type="protein sequence ID" value="ORZ32959.1"/>
    <property type="molecule type" value="Genomic_DNA"/>
</dbReference>
<accession>A0A1Y2HEI0</accession>
<name>A0A1Y2HEI0_9FUNG</name>
<keyword evidence="2" id="KW-1185">Reference proteome</keyword>
<protein>
    <submittedName>
        <fullName evidence="1">Uncharacterized protein</fullName>
    </submittedName>
</protein>
<dbReference type="Proteomes" id="UP000193411">
    <property type="component" value="Unassembled WGS sequence"/>
</dbReference>
<dbReference type="AlphaFoldDB" id="A0A1Y2HEI0"/>
<organism evidence="1 2">
    <name type="scientific">Catenaria anguillulae PL171</name>
    <dbReference type="NCBI Taxonomy" id="765915"/>
    <lineage>
        <taxon>Eukaryota</taxon>
        <taxon>Fungi</taxon>
        <taxon>Fungi incertae sedis</taxon>
        <taxon>Blastocladiomycota</taxon>
        <taxon>Blastocladiomycetes</taxon>
        <taxon>Blastocladiales</taxon>
        <taxon>Catenariaceae</taxon>
        <taxon>Catenaria</taxon>
    </lineage>
</organism>